<evidence type="ECO:0000256" key="4">
    <source>
        <dbReference type="ARBA" id="ARBA00022825"/>
    </source>
</evidence>
<feature type="signal peptide" evidence="8">
    <location>
        <begin position="1"/>
        <end position="37"/>
    </location>
</feature>
<keyword evidence="3 6" id="KW-0378">Hydrolase</keyword>
<evidence type="ECO:0000256" key="7">
    <source>
        <dbReference type="RuleBase" id="RU003355"/>
    </source>
</evidence>
<dbReference type="PANTHER" id="PTHR43806:SF11">
    <property type="entry name" value="CEREVISIN-RELATED"/>
    <property type="match status" value="1"/>
</dbReference>
<dbReference type="EMBL" id="JACHJL010000004">
    <property type="protein sequence ID" value="MBB5934936.1"/>
    <property type="molecule type" value="Genomic_DNA"/>
</dbReference>
<dbReference type="Gene3D" id="2.60.120.260">
    <property type="entry name" value="Galactose-binding domain-like"/>
    <property type="match status" value="1"/>
</dbReference>
<dbReference type="InterPro" id="IPR015500">
    <property type="entry name" value="Peptidase_S8_subtilisin-rel"/>
</dbReference>
<dbReference type="PRINTS" id="PR00723">
    <property type="entry name" value="SUBTILISIN"/>
</dbReference>
<dbReference type="InterPro" id="IPR050131">
    <property type="entry name" value="Peptidase_S8_subtilisin-like"/>
</dbReference>
<dbReference type="InterPro" id="IPR034193">
    <property type="entry name" value="PCSK9_ProteinaseK-like"/>
</dbReference>
<dbReference type="Gene3D" id="3.40.50.200">
    <property type="entry name" value="Peptidase S8/S53 domain"/>
    <property type="match status" value="1"/>
</dbReference>
<evidence type="ECO:0000256" key="8">
    <source>
        <dbReference type="SAM" id="SignalP"/>
    </source>
</evidence>
<dbReference type="Proteomes" id="UP000588098">
    <property type="component" value="Unassembled WGS sequence"/>
</dbReference>
<dbReference type="InterPro" id="IPR000209">
    <property type="entry name" value="Peptidase_S8/S53_dom"/>
</dbReference>
<dbReference type="Pfam" id="PF00082">
    <property type="entry name" value="Peptidase_S8"/>
    <property type="match status" value="1"/>
</dbReference>
<dbReference type="GO" id="GO:0005615">
    <property type="term" value="C:extracellular space"/>
    <property type="evidence" value="ECO:0007669"/>
    <property type="project" value="TreeGrafter"/>
</dbReference>
<comment type="caution">
    <text evidence="11">The sequence shown here is derived from an EMBL/GenBank/DDBJ whole genome shotgun (WGS) entry which is preliminary data.</text>
</comment>
<dbReference type="PROSITE" id="PS00137">
    <property type="entry name" value="SUBTILASE_HIS"/>
    <property type="match status" value="1"/>
</dbReference>
<proteinExistence type="inferred from homology"/>
<dbReference type="RefSeq" id="WP_246494437.1">
    <property type="nucleotide sequence ID" value="NZ_JACHJL010000004.1"/>
</dbReference>
<keyword evidence="12" id="KW-1185">Reference proteome</keyword>
<comment type="similarity">
    <text evidence="1 6 7">Belongs to the peptidase S8 family.</text>
</comment>
<feature type="active site" description="Charge relay system" evidence="5 6">
    <location>
        <position position="195"/>
    </location>
</feature>
<feature type="active site" description="Charge relay system" evidence="5 6">
    <location>
        <position position="347"/>
    </location>
</feature>
<reference evidence="11 12" key="1">
    <citation type="submission" date="2020-08" db="EMBL/GenBank/DDBJ databases">
        <title>Genomic Encyclopedia of Type Strains, Phase III (KMG-III): the genomes of soil and plant-associated and newly described type strains.</title>
        <authorList>
            <person name="Whitman W."/>
        </authorList>
    </citation>
    <scope>NUCLEOTIDE SEQUENCE [LARGE SCALE GENOMIC DNA]</scope>
    <source>
        <strain evidence="11 12">CECT 8305</strain>
    </source>
</reference>
<dbReference type="Gene3D" id="3.30.70.80">
    <property type="entry name" value="Peptidase S8 propeptide/proteinase inhibitor I9"/>
    <property type="match status" value="1"/>
</dbReference>
<dbReference type="GO" id="GO:0004252">
    <property type="term" value="F:serine-type endopeptidase activity"/>
    <property type="evidence" value="ECO:0007669"/>
    <property type="project" value="UniProtKB-UniRule"/>
</dbReference>
<evidence type="ECO:0000256" key="5">
    <source>
        <dbReference type="PIRSR" id="PIRSR615500-1"/>
    </source>
</evidence>
<dbReference type="AlphaFoldDB" id="A0A7W9UY26"/>
<feature type="chain" id="PRO_5030853737" evidence="8">
    <location>
        <begin position="38"/>
        <end position="669"/>
    </location>
</feature>
<dbReference type="GO" id="GO:0006508">
    <property type="term" value="P:proteolysis"/>
    <property type="evidence" value="ECO:0007669"/>
    <property type="project" value="UniProtKB-KW"/>
</dbReference>
<evidence type="ECO:0000313" key="11">
    <source>
        <dbReference type="EMBL" id="MBB5934936.1"/>
    </source>
</evidence>
<dbReference type="InterPro" id="IPR037045">
    <property type="entry name" value="S8pro/Inhibitor_I9_sf"/>
</dbReference>
<dbReference type="FunFam" id="3.40.50.200:FF:000014">
    <property type="entry name" value="Proteinase K"/>
    <property type="match status" value="1"/>
</dbReference>
<sequence>MQRRSARVRRLATTGALVTATVTAMLAGAAVTAPAQAAGPPQGRILAADSPHRVDGSYVVTLKNTPSVAATATSLADTYGGEVTRTYSTALKGFALRADEESARRLAADPAVLQVEADQRMRALGTQPNPPSWGLDRVDQEELPLDKSYTYPDTSQGVTTYVIDTGIRVTHEDFGGRASWGTNTVDSENRDCNGHGTHVAGTMVGDDFGLAKKAKVVAVKVLDCEGSGTTAGVIKGIDWVTANAAKPAVANMSLGGGKSETLDRAVTNSINAGIPYAVAAGNENEDACTGSPSGAPAAITVGSTTRSDGRSSFSDYGSCLDIFAPGSDITSAWMTDDTATSTISGTSMASPHAAGAAALVHGAHPNWSPQQVRDALVQRATSGVVTDPRPGSPNKLLRVTGEDIPTPDNDFALATGPASGTVEAGQEIGTKVTTSVVKGDPENITLTASGLPNGAEARFDPASVQTGQSAGLAISTSANTPSGTYQVAVKGTSPSASHTATYTLTVTGGDTGCEPGQKLANPGFESGATGWQATADVIGQWREQPARTGSYNAWLNGRGRTATDNARQNVTLPANCSQYALNYHLHIDSDESPTRAWDTLKVQVLDAGGSSVLATLKTHSNQQENSGYARQTVDLSAYAGREVQLRFLGQEDASVQTSFVLDDVTVDVS</sequence>
<dbReference type="PANTHER" id="PTHR43806">
    <property type="entry name" value="PEPTIDASE S8"/>
    <property type="match status" value="1"/>
</dbReference>
<organism evidence="11 12">
    <name type="scientific">Streptomyces zagrosensis</name>
    <dbReference type="NCBI Taxonomy" id="1042984"/>
    <lineage>
        <taxon>Bacteria</taxon>
        <taxon>Bacillati</taxon>
        <taxon>Actinomycetota</taxon>
        <taxon>Actinomycetes</taxon>
        <taxon>Kitasatosporales</taxon>
        <taxon>Streptomycetaceae</taxon>
        <taxon>Streptomyces</taxon>
    </lineage>
</organism>
<evidence type="ECO:0000259" key="9">
    <source>
        <dbReference type="Pfam" id="PF00082"/>
    </source>
</evidence>
<evidence type="ECO:0000256" key="6">
    <source>
        <dbReference type="PROSITE-ProRule" id="PRU01240"/>
    </source>
</evidence>
<dbReference type="Pfam" id="PF05922">
    <property type="entry name" value="Inhibitor_I9"/>
    <property type="match status" value="1"/>
</dbReference>
<dbReference type="InterPro" id="IPR023827">
    <property type="entry name" value="Peptidase_S8_Asp-AS"/>
</dbReference>
<evidence type="ECO:0000256" key="2">
    <source>
        <dbReference type="ARBA" id="ARBA00022670"/>
    </source>
</evidence>
<dbReference type="PROSITE" id="PS00138">
    <property type="entry name" value="SUBTILASE_SER"/>
    <property type="match status" value="1"/>
</dbReference>
<dbReference type="InterPro" id="IPR013320">
    <property type="entry name" value="ConA-like_dom_sf"/>
</dbReference>
<dbReference type="SUPFAM" id="SSF54897">
    <property type="entry name" value="Protease propeptides/inhibitors"/>
    <property type="match status" value="1"/>
</dbReference>
<dbReference type="CDD" id="cd04077">
    <property type="entry name" value="Peptidases_S8_PCSK9_ProteinaseK_like"/>
    <property type="match status" value="1"/>
</dbReference>
<evidence type="ECO:0000313" key="12">
    <source>
        <dbReference type="Proteomes" id="UP000588098"/>
    </source>
</evidence>
<feature type="domain" description="Inhibitor I9" evidence="10">
    <location>
        <begin position="58"/>
        <end position="122"/>
    </location>
</feature>
<keyword evidence="4 6" id="KW-0720">Serine protease</keyword>
<dbReference type="InterPro" id="IPR023828">
    <property type="entry name" value="Peptidase_S8_Ser-AS"/>
</dbReference>
<evidence type="ECO:0000259" key="10">
    <source>
        <dbReference type="Pfam" id="PF05922"/>
    </source>
</evidence>
<feature type="domain" description="Peptidase S8/S53" evidence="9">
    <location>
        <begin position="156"/>
        <end position="383"/>
    </location>
</feature>
<accession>A0A7W9UY26</accession>
<keyword evidence="8" id="KW-0732">Signal</keyword>
<protein>
    <submittedName>
        <fullName evidence="11">Subtilisin family serine protease</fullName>
    </submittedName>
</protein>
<evidence type="ECO:0000256" key="3">
    <source>
        <dbReference type="ARBA" id="ARBA00022801"/>
    </source>
</evidence>
<dbReference type="SUPFAM" id="SSF52743">
    <property type="entry name" value="Subtilisin-like"/>
    <property type="match status" value="1"/>
</dbReference>
<dbReference type="SUPFAM" id="SSF49899">
    <property type="entry name" value="Concanavalin A-like lectins/glucanases"/>
    <property type="match status" value="1"/>
</dbReference>
<dbReference type="InterPro" id="IPR010259">
    <property type="entry name" value="S8pro/Inhibitor_I9"/>
</dbReference>
<dbReference type="InterPro" id="IPR022398">
    <property type="entry name" value="Peptidase_S8_His-AS"/>
</dbReference>
<dbReference type="InterPro" id="IPR036852">
    <property type="entry name" value="Peptidase_S8/S53_dom_sf"/>
</dbReference>
<gene>
    <name evidence="11" type="ORF">FHS42_001986</name>
</gene>
<name>A0A7W9UY26_9ACTN</name>
<feature type="active site" description="Charge relay system" evidence="5 6">
    <location>
        <position position="164"/>
    </location>
</feature>
<keyword evidence="2 6" id="KW-0645">Protease</keyword>
<dbReference type="PROSITE" id="PS00136">
    <property type="entry name" value="SUBTILASE_ASP"/>
    <property type="match status" value="1"/>
</dbReference>
<evidence type="ECO:0000256" key="1">
    <source>
        <dbReference type="ARBA" id="ARBA00011073"/>
    </source>
</evidence>
<dbReference type="PROSITE" id="PS51892">
    <property type="entry name" value="SUBTILASE"/>
    <property type="match status" value="1"/>
</dbReference>